<dbReference type="RefSeq" id="WP_380702203.1">
    <property type="nucleotide sequence ID" value="NZ_JBHSAP010000007.1"/>
</dbReference>
<name>A0ABV8JAG1_9BACL</name>
<dbReference type="EMBL" id="JBHSAP010000007">
    <property type="protein sequence ID" value="MFC4075876.1"/>
    <property type="molecule type" value="Genomic_DNA"/>
</dbReference>
<keyword evidence="2" id="KW-1185">Reference proteome</keyword>
<sequence>MKKKTYYVAIHSGETFGEILQEKGASPYDFEIEATDEEVRSLNILLGNFAGEDAETFWDSHIPFQAYNERRENDGYDQTLEQVYQRIYELGTPETKQQMEEMGLLVNQRHQPREKGERPV</sequence>
<proteinExistence type="predicted"/>
<reference evidence="2" key="1">
    <citation type="journal article" date="2019" name="Int. J. Syst. Evol. Microbiol.">
        <title>The Global Catalogue of Microorganisms (GCM) 10K type strain sequencing project: providing services to taxonomists for standard genome sequencing and annotation.</title>
        <authorList>
            <consortium name="The Broad Institute Genomics Platform"/>
            <consortium name="The Broad Institute Genome Sequencing Center for Infectious Disease"/>
            <person name="Wu L."/>
            <person name="Ma J."/>
        </authorList>
    </citation>
    <scope>NUCLEOTIDE SEQUENCE [LARGE SCALE GENOMIC DNA]</scope>
    <source>
        <strain evidence="2">IBRC-M 10813</strain>
    </source>
</reference>
<protein>
    <submittedName>
        <fullName evidence="1">Hydrolase</fullName>
    </submittedName>
</protein>
<organism evidence="1 2">
    <name type="scientific">Salinithrix halophila</name>
    <dbReference type="NCBI Taxonomy" id="1485204"/>
    <lineage>
        <taxon>Bacteria</taxon>
        <taxon>Bacillati</taxon>
        <taxon>Bacillota</taxon>
        <taxon>Bacilli</taxon>
        <taxon>Bacillales</taxon>
        <taxon>Thermoactinomycetaceae</taxon>
        <taxon>Salinithrix</taxon>
    </lineage>
</organism>
<evidence type="ECO:0000313" key="2">
    <source>
        <dbReference type="Proteomes" id="UP001595843"/>
    </source>
</evidence>
<dbReference type="Proteomes" id="UP001595843">
    <property type="component" value="Unassembled WGS sequence"/>
</dbReference>
<evidence type="ECO:0000313" key="1">
    <source>
        <dbReference type="EMBL" id="MFC4075876.1"/>
    </source>
</evidence>
<keyword evidence="1" id="KW-0378">Hydrolase</keyword>
<dbReference type="GO" id="GO:0016787">
    <property type="term" value="F:hydrolase activity"/>
    <property type="evidence" value="ECO:0007669"/>
    <property type="project" value="UniProtKB-KW"/>
</dbReference>
<comment type="caution">
    <text evidence="1">The sequence shown here is derived from an EMBL/GenBank/DDBJ whole genome shotgun (WGS) entry which is preliminary data.</text>
</comment>
<accession>A0ABV8JAG1</accession>
<gene>
    <name evidence="1" type="ORF">ACFOUO_03545</name>
</gene>